<accession>A0A8J4PUV0</accession>
<feature type="compositionally biased region" description="Low complexity" evidence="1">
    <location>
        <begin position="95"/>
        <end position="129"/>
    </location>
</feature>
<dbReference type="GO" id="GO:0003729">
    <property type="term" value="F:mRNA binding"/>
    <property type="evidence" value="ECO:0007669"/>
    <property type="project" value="TreeGrafter"/>
</dbReference>
<dbReference type="InterPro" id="IPR027523">
    <property type="entry name" value="CLU_prot"/>
</dbReference>
<organism evidence="3 4">
    <name type="scientific">Polysphondylium violaceum</name>
    <dbReference type="NCBI Taxonomy" id="133409"/>
    <lineage>
        <taxon>Eukaryota</taxon>
        <taxon>Amoebozoa</taxon>
        <taxon>Evosea</taxon>
        <taxon>Eumycetozoa</taxon>
        <taxon>Dictyostelia</taxon>
        <taxon>Dictyosteliales</taxon>
        <taxon>Dictyosteliaceae</taxon>
        <taxon>Polysphondylium</taxon>
    </lineage>
</organism>
<feature type="region of interest" description="Disordered" evidence="1">
    <location>
        <begin position="1"/>
        <end position="29"/>
    </location>
</feature>
<evidence type="ECO:0000313" key="3">
    <source>
        <dbReference type="EMBL" id="KAF2073114.1"/>
    </source>
</evidence>
<name>A0A8J4PUV0_9MYCE</name>
<dbReference type="GO" id="GO:0005737">
    <property type="term" value="C:cytoplasm"/>
    <property type="evidence" value="ECO:0007669"/>
    <property type="project" value="TreeGrafter"/>
</dbReference>
<dbReference type="GO" id="GO:0048312">
    <property type="term" value="P:intracellular distribution of mitochondria"/>
    <property type="evidence" value="ECO:0007669"/>
    <property type="project" value="TreeGrafter"/>
</dbReference>
<evidence type="ECO:0000256" key="1">
    <source>
        <dbReference type="SAM" id="MobiDB-lite"/>
    </source>
</evidence>
<dbReference type="OrthoDB" id="16121at2759"/>
<dbReference type="InterPro" id="IPR006553">
    <property type="entry name" value="Leu-rich_rpt_Cys-con_subtyp"/>
</dbReference>
<gene>
    <name evidence="3" type="ORF">CYY_005583</name>
</gene>
<proteinExistence type="predicted"/>
<feature type="compositionally biased region" description="Pro residues" evidence="1">
    <location>
        <begin position="288"/>
        <end position="301"/>
    </location>
</feature>
<dbReference type="SUPFAM" id="SSF52047">
    <property type="entry name" value="RNI-like"/>
    <property type="match status" value="3"/>
</dbReference>
<dbReference type="Gene3D" id="3.80.10.10">
    <property type="entry name" value="Ribonuclease Inhibitor"/>
    <property type="match status" value="4"/>
</dbReference>
<dbReference type="Pfam" id="PF25372">
    <property type="entry name" value="DUF7885"/>
    <property type="match status" value="2"/>
</dbReference>
<reference evidence="3" key="1">
    <citation type="submission" date="2020-01" db="EMBL/GenBank/DDBJ databases">
        <title>Development of genomics and gene disruption for Polysphondylium violaceum indicates a role for the polyketide synthase stlB in stalk morphogenesis.</title>
        <authorList>
            <person name="Narita B."/>
            <person name="Kawabe Y."/>
            <person name="Kin K."/>
            <person name="Saito T."/>
            <person name="Gibbs R."/>
            <person name="Kuspa A."/>
            <person name="Muzny D."/>
            <person name="Queller D."/>
            <person name="Richards S."/>
            <person name="Strassman J."/>
            <person name="Sucgang R."/>
            <person name="Worley K."/>
            <person name="Schaap P."/>
        </authorList>
    </citation>
    <scope>NUCLEOTIDE SEQUENCE</scope>
    <source>
        <strain evidence="3">QSvi11</strain>
    </source>
</reference>
<feature type="compositionally biased region" description="Low complexity" evidence="1">
    <location>
        <begin position="272"/>
        <end position="287"/>
    </location>
</feature>
<comment type="caution">
    <text evidence="3">The sequence shown here is derived from an EMBL/GenBank/DDBJ whole genome shotgun (WGS) entry which is preliminary data.</text>
</comment>
<feature type="compositionally biased region" description="Low complexity" evidence="1">
    <location>
        <begin position="220"/>
        <end position="265"/>
    </location>
</feature>
<dbReference type="SMART" id="SM00367">
    <property type="entry name" value="LRR_CC"/>
    <property type="match status" value="15"/>
</dbReference>
<dbReference type="PANTHER" id="PTHR12601:SF21">
    <property type="entry name" value="CLU DOMAIN-CONTAINING PROTEIN"/>
    <property type="match status" value="1"/>
</dbReference>
<evidence type="ECO:0000259" key="2">
    <source>
        <dbReference type="PROSITE" id="PS51823"/>
    </source>
</evidence>
<sequence>MDINNNNNNNNNSTTRNSSSSSNSTDKIISTTPPSVIAAAANFNIENLGTGGSAPKFNFETIKNLDINQLGERINNFKIVDNSITPTSPILVKESSNSSIKSTNSNNNIGSSIGNSNSNMNSSLNSENSTGEDSPNGRSRRFSMYVYQHPTDEQKKHISELYGYKEHNDHGYRYSHDSTLEHEESSSSDSYSTPKSYYISKSTKTVTGTSPRIPTPTPSATPSTALATTTTTTTSSSTTISPTNFSPTVSSTTTTPILTTKETNTSVVADHSNSSSNNSNSSNIDPYSSPPSPPLQYPQPSYPQTILPKNNDVKLISPPDISQIPQSYFSANINYRASGSYNFANAANNYKKSNNGQYMDDEYDESKSILQPVQPPLSTAKDWNAEFQNYVYNDKIEGYRELSKLAHDFVYTAKIYGKVIISELTLPLHLKTIKPINIGGVAGGHKYIALGILFKLALDTQGLYVGDQNAMKAAGHELKGLMSYYNCRVDGLHHPLMALIDYRGYRLVAMSLLPINSDTIVYGSSDGGISVHNTNLEFNQKMKESAKILNLKGHLVGKENPKLLHSCGDIEGHIGSDGNFYLLDFARVFPPQMKLFDNSPPSHLYELIRPELVKSNDRPLSSDSLTGWGKFDVNAVEHNYEVKEASFRLFLKVIPDLANRLTILDSSEKREIHLTQELHRVGINCRHFGLLRRKVQCKSMRKAILDEIMARTMKSEIMALFRSKMKTADTPSEEPFKEVVVSYLNSIFKYEENKDHRKVWPRSLKKSIMKKFYGTFQINDSNTKPTLFEQIKGQKFDEEAIKRYIRGSSFLDEEEFFVDSVDIQNIMKRFNQLTGVGLTTRALREITKHDGVRLVQSDVKRMKARVKAHHLVEFAEGMVLWDEAKKEKSREKIEGPFCPCPMDIGTNGNTADRITDRLFDLADEHFRSALAVSPHSAEVSGNWAMMLMERARMVRECVPSEADNYYNAAEEKVRANLVDGGTPRITLENVLMEYSEFLCIWGTQQDLELDMNEANGLRSRVFARASKKAIESIQMNPSKFSLLLQKSKVIEKLFAEATHFKQTAAIYAAVSTICNILLESYVKIPPMYYREIAEIIISNITPLELMKKDETHPVTCQPGGNGDYYPKFPNLLDMPVNNFISLSKDEKEIQQLLEEDPYSIIKAEIGCLYLRYGYASHMFGIMCSKRPHTKMASIKLISKAGAMLQRAIDIDPANKDLIVDHLKKLTSSSQFVEFYQSAISCPSVMDFAKDRLSRIAHMSLKDCPHLPVEFIESVIELSPKVKMLVLDGCKQITNSTIDLILKKLPFLETLSLANCDSVTTIISIPVLKEYLMEKEKIAQEKAHHDKPDRCQLLERVSNRNSVSLPIVSSLNGILASTSPVFSSTGSLDSLLKPFTFLQTLNLNDCTGVSDDKLLNISQMQLPLVNIYLKRCNISDVSVTHLVSNSPKLCTLELSDTKITDATINAITNSRLPIKELLLDRCKNITFNSMEKLFRTIHEIRLISLADCPFAINDSTLKTIGKHCHEIHYITLTRNTTITDSGLTSMLKHCNNITELNISQCTNITDTSINQIAHSCQKIRELRMVGLNNVTSLKSISENCSELVLLDISECHKISSDLGTLAKGCSKLAHFKLRRCFGFQDASLFSAEGDLHPMNRLTVLDWSHGNIEFNAIYSISRACKNLTSLDISNCKSLNDSAIERIATSLTNLKKLKLDGIVSITDDGIKALSDGSVYTNIEVLSLVGCRKISDVSAHHIIRFQNLRKISIGGSLMTTKGADLIASNSFELVKIHVRNCLNINPTSLQEKFPHIMIDTTQKDYNVFC</sequence>
<feature type="compositionally biased region" description="Low complexity" evidence="1">
    <location>
        <begin position="187"/>
        <end position="198"/>
    </location>
</feature>
<feature type="compositionally biased region" description="Basic and acidic residues" evidence="1">
    <location>
        <begin position="172"/>
        <end position="185"/>
    </location>
</feature>
<dbReference type="PANTHER" id="PTHR12601">
    <property type="entry name" value="EUKARYOTIC TRANSLATION INITIATION FACTOR 3 SUBUNIT EIF-3"/>
    <property type="match status" value="1"/>
</dbReference>
<dbReference type="EMBL" id="AJWJ01000226">
    <property type="protein sequence ID" value="KAF2073114.1"/>
    <property type="molecule type" value="Genomic_DNA"/>
</dbReference>
<protein>
    <recommendedName>
        <fullName evidence="2">Clu domain-containing protein</fullName>
    </recommendedName>
</protein>
<dbReference type="InterPro" id="IPR057207">
    <property type="entry name" value="FBXL15_LRR"/>
</dbReference>
<keyword evidence="4" id="KW-1185">Reference proteome</keyword>
<dbReference type="Proteomes" id="UP000695562">
    <property type="component" value="Unassembled WGS sequence"/>
</dbReference>
<dbReference type="Pfam" id="PF13236">
    <property type="entry name" value="CLU"/>
    <property type="match status" value="1"/>
</dbReference>
<dbReference type="InterPro" id="IPR033646">
    <property type="entry name" value="CLU-central"/>
</dbReference>
<dbReference type="Pfam" id="PF12807">
    <property type="entry name" value="eIF3_p135"/>
    <property type="match status" value="1"/>
</dbReference>
<feature type="region of interest" description="Disordered" evidence="1">
    <location>
        <begin position="94"/>
        <end position="139"/>
    </location>
</feature>
<dbReference type="InterPro" id="IPR032675">
    <property type="entry name" value="LRR_dom_sf"/>
</dbReference>
<dbReference type="PROSITE" id="PS51823">
    <property type="entry name" value="CLU"/>
    <property type="match status" value="1"/>
</dbReference>
<feature type="domain" description="Clu" evidence="2">
    <location>
        <begin position="359"/>
        <end position="596"/>
    </location>
</feature>
<feature type="compositionally biased region" description="Low complexity" evidence="1">
    <location>
        <begin position="1"/>
        <end position="25"/>
    </location>
</feature>
<dbReference type="InterPro" id="IPR025697">
    <property type="entry name" value="CLU_dom"/>
</dbReference>
<feature type="region of interest" description="Disordered" evidence="1">
    <location>
        <begin position="172"/>
        <end position="309"/>
    </location>
</feature>
<evidence type="ECO:0000313" key="4">
    <source>
        <dbReference type="Proteomes" id="UP000695562"/>
    </source>
</evidence>